<dbReference type="AlphaFoldDB" id="A0A4Z2ITS0"/>
<accession>A0A4Z2ITS0</accession>
<name>A0A4Z2ITS0_9TELE</name>
<protein>
    <submittedName>
        <fullName evidence="1">Uncharacterized protein</fullName>
    </submittedName>
</protein>
<comment type="caution">
    <text evidence="1">The sequence shown here is derived from an EMBL/GenBank/DDBJ whole genome shotgun (WGS) entry which is preliminary data.</text>
</comment>
<organism evidence="1 2">
    <name type="scientific">Liparis tanakae</name>
    <name type="common">Tanaka's snailfish</name>
    <dbReference type="NCBI Taxonomy" id="230148"/>
    <lineage>
        <taxon>Eukaryota</taxon>
        <taxon>Metazoa</taxon>
        <taxon>Chordata</taxon>
        <taxon>Craniata</taxon>
        <taxon>Vertebrata</taxon>
        <taxon>Euteleostomi</taxon>
        <taxon>Actinopterygii</taxon>
        <taxon>Neopterygii</taxon>
        <taxon>Teleostei</taxon>
        <taxon>Neoteleostei</taxon>
        <taxon>Acanthomorphata</taxon>
        <taxon>Eupercaria</taxon>
        <taxon>Perciformes</taxon>
        <taxon>Cottioidei</taxon>
        <taxon>Cottales</taxon>
        <taxon>Liparidae</taxon>
        <taxon>Liparis</taxon>
    </lineage>
</organism>
<proteinExistence type="predicted"/>
<evidence type="ECO:0000313" key="1">
    <source>
        <dbReference type="EMBL" id="TNN81409.1"/>
    </source>
</evidence>
<sequence length="75" mass="8854">MVQYRRSAIAKLTMSTLKRVLRRESTAKARMVIRFPTVPMMVTTHPQATAKYRRITLQDCAWTYEYVHSHKVVLE</sequence>
<dbReference type="EMBL" id="SRLO01000047">
    <property type="protein sequence ID" value="TNN81409.1"/>
    <property type="molecule type" value="Genomic_DNA"/>
</dbReference>
<reference evidence="1 2" key="1">
    <citation type="submission" date="2019-03" db="EMBL/GenBank/DDBJ databases">
        <title>First draft genome of Liparis tanakae, snailfish: a comprehensive survey of snailfish specific genes.</title>
        <authorList>
            <person name="Kim W."/>
            <person name="Song I."/>
            <person name="Jeong J.-H."/>
            <person name="Kim D."/>
            <person name="Kim S."/>
            <person name="Ryu S."/>
            <person name="Song J.Y."/>
            <person name="Lee S.K."/>
        </authorList>
    </citation>
    <scope>NUCLEOTIDE SEQUENCE [LARGE SCALE GENOMIC DNA]</scope>
    <source>
        <tissue evidence="1">Muscle</tissue>
    </source>
</reference>
<evidence type="ECO:0000313" key="2">
    <source>
        <dbReference type="Proteomes" id="UP000314294"/>
    </source>
</evidence>
<keyword evidence="2" id="KW-1185">Reference proteome</keyword>
<dbReference type="Proteomes" id="UP000314294">
    <property type="component" value="Unassembled WGS sequence"/>
</dbReference>
<gene>
    <name evidence="1" type="ORF">EYF80_008465</name>
</gene>